<keyword evidence="5" id="KW-1185">Reference proteome</keyword>
<sequence>MVKKPVICPSLLLISLICSSCAWVGEGLADGPFPVTVRGREAVDEAGGAEPLWGRVAGRVEGRREGPYPGLPLAAEPAHVIRDGRPATITPPPTLLNRQDQGQIQALSDQLRQLSEQSRSVSQSSQQLSQLLQQATQRLSQTEQQLASARLQQSAAESASRSMLQASAEASRRADEARAGADQAISEAIRSASQSANRAMSENMASVTSSMGASFSSALLLASQSAASAASAAQKAQADATALSNNASEQIQQAQGDALSVAQTAIAVVGGIVGSSLLTGVGFMLVLRHRRKKKRRHGEGIIGSIGYQQSTGTSNKAYSISHSKNGYVTSDDGSSTYSTDDTGFKFPPSSNTGNLRQPAPAVTTDGIPRKGIDPSGGDSGSGGVGYAVSYYGPRPSATNTSGKTIFSTNETSHQRPRQFQLGNPPAPRGAAAAAAGRGKFTLFPRPKATNQTNGAISRSGQGEEEDDAEEKVRHHHQQATSARPPPLSSSAGGAGVGLPGSGWERDVEEDEQQHQQGVQAQGQGERRMGLSSGAGLPSLDRWLREGTDVSPFSTLKGVR</sequence>
<reference evidence="4" key="2">
    <citation type="submission" date="2023-05" db="EMBL/GenBank/DDBJ databases">
        <authorList>
            <consortium name="Lawrence Berkeley National Laboratory"/>
            <person name="Steindorff A."/>
            <person name="Hensen N."/>
            <person name="Bonometti L."/>
            <person name="Westerberg I."/>
            <person name="Brannstrom I.O."/>
            <person name="Guillou S."/>
            <person name="Cros-Aarteil S."/>
            <person name="Calhoun S."/>
            <person name="Haridas S."/>
            <person name="Kuo A."/>
            <person name="Mondo S."/>
            <person name="Pangilinan J."/>
            <person name="Riley R."/>
            <person name="Labutti K."/>
            <person name="Andreopoulos B."/>
            <person name="Lipzen A."/>
            <person name="Chen C."/>
            <person name="Yanf M."/>
            <person name="Daum C."/>
            <person name="Ng V."/>
            <person name="Clum A."/>
            <person name="Ohm R."/>
            <person name="Martin F."/>
            <person name="Silar P."/>
            <person name="Natvig D."/>
            <person name="Lalanne C."/>
            <person name="Gautier V."/>
            <person name="Ament-Velasquez S.L."/>
            <person name="Kruys A."/>
            <person name="Hutchinson M.I."/>
            <person name="Powell A.J."/>
            <person name="Barry K."/>
            <person name="Miller A.N."/>
            <person name="Grigoriev I.V."/>
            <person name="Debuchy R."/>
            <person name="Gladieux P."/>
            <person name="Thoren M.H."/>
            <person name="Johannesson H."/>
        </authorList>
    </citation>
    <scope>NUCLEOTIDE SEQUENCE</scope>
    <source>
        <strain evidence="4">CBS 731.68</strain>
    </source>
</reference>
<feature type="transmembrane region" description="Helical" evidence="2">
    <location>
        <begin position="265"/>
        <end position="287"/>
    </location>
</feature>
<dbReference type="GeneID" id="87828082"/>
<feature type="region of interest" description="Disordered" evidence="1">
    <location>
        <begin position="150"/>
        <end position="183"/>
    </location>
</feature>
<proteinExistence type="predicted"/>
<comment type="caution">
    <text evidence="4">The sequence shown here is derived from an EMBL/GenBank/DDBJ whole genome shotgun (WGS) entry which is preliminary data.</text>
</comment>
<evidence type="ECO:0000256" key="1">
    <source>
        <dbReference type="SAM" id="MobiDB-lite"/>
    </source>
</evidence>
<evidence type="ECO:0000313" key="4">
    <source>
        <dbReference type="EMBL" id="KAK4122949.1"/>
    </source>
</evidence>
<dbReference type="EMBL" id="MU853230">
    <property type="protein sequence ID" value="KAK4122949.1"/>
    <property type="molecule type" value="Genomic_DNA"/>
</dbReference>
<evidence type="ECO:0000313" key="5">
    <source>
        <dbReference type="Proteomes" id="UP001302602"/>
    </source>
</evidence>
<feature type="compositionally biased region" description="Polar residues" evidence="1">
    <location>
        <begin position="448"/>
        <end position="460"/>
    </location>
</feature>
<dbReference type="AlphaFoldDB" id="A0AAN6Z3Q3"/>
<keyword evidence="2" id="KW-0812">Transmembrane</keyword>
<feature type="chain" id="PRO_5043020700" evidence="3">
    <location>
        <begin position="28"/>
        <end position="559"/>
    </location>
</feature>
<feature type="compositionally biased region" description="Basic and acidic residues" evidence="1">
    <location>
        <begin position="170"/>
        <end position="179"/>
    </location>
</feature>
<evidence type="ECO:0000256" key="2">
    <source>
        <dbReference type="SAM" id="Phobius"/>
    </source>
</evidence>
<keyword evidence="2" id="KW-1133">Transmembrane helix</keyword>
<protein>
    <submittedName>
        <fullName evidence="4">Uncharacterized protein</fullName>
    </submittedName>
</protein>
<gene>
    <name evidence="4" type="ORF">N657DRAFT_634902</name>
</gene>
<dbReference type="Proteomes" id="UP001302602">
    <property type="component" value="Unassembled WGS sequence"/>
</dbReference>
<name>A0AAN6Z3Q3_9PEZI</name>
<feature type="compositionally biased region" description="Low complexity" evidence="1">
    <location>
        <begin position="428"/>
        <end position="438"/>
    </location>
</feature>
<feature type="signal peptide" evidence="3">
    <location>
        <begin position="1"/>
        <end position="27"/>
    </location>
</feature>
<feature type="compositionally biased region" description="Polar residues" evidence="1">
    <location>
        <begin position="396"/>
        <end position="411"/>
    </location>
</feature>
<feature type="region of interest" description="Disordered" evidence="1">
    <location>
        <begin position="393"/>
        <end position="559"/>
    </location>
</feature>
<reference evidence="4" key="1">
    <citation type="journal article" date="2023" name="Mol. Phylogenet. Evol.">
        <title>Genome-scale phylogeny and comparative genomics of the fungal order Sordariales.</title>
        <authorList>
            <person name="Hensen N."/>
            <person name="Bonometti L."/>
            <person name="Westerberg I."/>
            <person name="Brannstrom I.O."/>
            <person name="Guillou S."/>
            <person name="Cros-Aarteil S."/>
            <person name="Calhoun S."/>
            <person name="Haridas S."/>
            <person name="Kuo A."/>
            <person name="Mondo S."/>
            <person name="Pangilinan J."/>
            <person name="Riley R."/>
            <person name="LaButti K."/>
            <person name="Andreopoulos B."/>
            <person name="Lipzen A."/>
            <person name="Chen C."/>
            <person name="Yan M."/>
            <person name="Daum C."/>
            <person name="Ng V."/>
            <person name="Clum A."/>
            <person name="Steindorff A."/>
            <person name="Ohm R.A."/>
            <person name="Martin F."/>
            <person name="Silar P."/>
            <person name="Natvig D.O."/>
            <person name="Lalanne C."/>
            <person name="Gautier V."/>
            <person name="Ament-Velasquez S.L."/>
            <person name="Kruys A."/>
            <person name="Hutchinson M.I."/>
            <person name="Powell A.J."/>
            <person name="Barry K."/>
            <person name="Miller A.N."/>
            <person name="Grigoriev I.V."/>
            <person name="Debuchy R."/>
            <person name="Gladieux P."/>
            <person name="Hiltunen Thoren M."/>
            <person name="Johannesson H."/>
        </authorList>
    </citation>
    <scope>NUCLEOTIDE SEQUENCE</scope>
    <source>
        <strain evidence="4">CBS 731.68</strain>
    </source>
</reference>
<keyword evidence="3" id="KW-0732">Signal</keyword>
<keyword evidence="2" id="KW-0472">Membrane</keyword>
<accession>A0AAN6Z3Q3</accession>
<feature type="compositionally biased region" description="Low complexity" evidence="1">
    <location>
        <begin position="150"/>
        <end position="169"/>
    </location>
</feature>
<organism evidence="4 5">
    <name type="scientific">Parathielavia appendiculata</name>
    <dbReference type="NCBI Taxonomy" id="2587402"/>
    <lineage>
        <taxon>Eukaryota</taxon>
        <taxon>Fungi</taxon>
        <taxon>Dikarya</taxon>
        <taxon>Ascomycota</taxon>
        <taxon>Pezizomycotina</taxon>
        <taxon>Sordariomycetes</taxon>
        <taxon>Sordariomycetidae</taxon>
        <taxon>Sordariales</taxon>
        <taxon>Chaetomiaceae</taxon>
        <taxon>Parathielavia</taxon>
    </lineage>
</organism>
<dbReference type="RefSeq" id="XP_062646720.1">
    <property type="nucleotide sequence ID" value="XM_062791313.1"/>
</dbReference>
<feature type="compositionally biased region" description="Low complexity" evidence="1">
    <location>
        <begin position="514"/>
        <end position="523"/>
    </location>
</feature>
<feature type="region of interest" description="Disordered" evidence="1">
    <location>
        <begin position="346"/>
        <end position="381"/>
    </location>
</feature>
<evidence type="ECO:0000256" key="3">
    <source>
        <dbReference type="SAM" id="SignalP"/>
    </source>
</evidence>